<accession>A0A9P4U1J3</accession>
<reference evidence="1" key="1">
    <citation type="journal article" date="2020" name="Stud. Mycol.">
        <title>101 Dothideomycetes genomes: a test case for predicting lifestyles and emergence of pathogens.</title>
        <authorList>
            <person name="Haridas S."/>
            <person name="Albert R."/>
            <person name="Binder M."/>
            <person name="Bloem J."/>
            <person name="Labutti K."/>
            <person name="Salamov A."/>
            <person name="Andreopoulos B."/>
            <person name="Baker S."/>
            <person name="Barry K."/>
            <person name="Bills G."/>
            <person name="Bluhm B."/>
            <person name="Cannon C."/>
            <person name="Castanera R."/>
            <person name="Culley D."/>
            <person name="Daum C."/>
            <person name="Ezra D."/>
            <person name="Gonzalez J."/>
            <person name="Henrissat B."/>
            <person name="Kuo A."/>
            <person name="Liang C."/>
            <person name="Lipzen A."/>
            <person name="Lutzoni F."/>
            <person name="Magnuson J."/>
            <person name="Mondo S."/>
            <person name="Nolan M."/>
            <person name="Ohm R."/>
            <person name="Pangilinan J."/>
            <person name="Park H.-J."/>
            <person name="Ramirez L."/>
            <person name="Alfaro M."/>
            <person name="Sun H."/>
            <person name="Tritt A."/>
            <person name="Yoshinaga Y."/>
            <person name="Zwiers L.-H."/>
            <person name="Turgeon B."/>
            <person name="Goodwin S."/>
            <person name="Spatafora J."/>
            <person name="Crous P."/>
            <person name="Grigoriev I."/>
        </authorList>
    </citation>
    <scope>NUCLEOTIDE SEQUENCE</scope>
    <source>
        <strain evidence="1">CBS 130266</strain>
    </source>
</reference>
<organism evidence="1 2">
    <name type="scientific">Tothia fuscella</name>
    <dbReference type="NCBI Taxonomy" id="1048955"/>
    <lineage>
        <taxon>Eukaryota</taxon>
        <taxon>Fungi</taxon>
        <taxon>Dikarya</taxon>
        <taxon>Ascomycota</taxon>
        <taxon>Pezizomycotina</taxon>
        <taxon>Dothideomycetes</taxon>
        <taxon>Pleosporomycetidae</taxon>
        <taxon>Venturiales</taxon>
        <taxon>Cylindrosympodiaceae</taxon>
        <taxon>Tothia</taxon>
    </lineage>
</organism>
<protein>
    <submittedName>
        <fullName evidence="1">Uncharacterized protein</fullName>
    </submittedName>
</protein>
<dbReference type="AlphaFoldDB" id="A0A9P4U1J3"/>
<gene>
    <name evidence="1" type="ORF">EJ08DRAFT_17480</name>
</gene>
<dbReference type="Proteomes" id="UP000800235">
    <property type="component" value="Unassembled WGS sequence"/>
</dbReference>
<proteinExistence type="predicted"/>
<comment type="caution">
    <text evidence="1">The sequence shown here is derived from an EMBL/GenBank/DDBJ whole genome shotgun (WGS) entry which is preliminary data.</text>
</comment>
<sequence>MVLSVTSFGVAPFFFYKSPLSLLIRTNQLTTRSSKVVSSKRWFTVRLSTYLWYKNNRHGKGIYQQALKDYSQKLTDAARAPYQQRRAEVTVVISLNPPPPIKPSPPATFSTLPLEVMNMIAKYTVDFSHNVHTDYYAEDESLERCTTLEEHFNSGWFGGLYSCGLEKAQKAFVDTNVKEATPTKPTLFMSVENSYLTTMPKEELFISHANDGYPGEWDENATRLLRFDGFKTLFDIYDPPGPICFKAWWRGDMPTLRKLFEWNQLPSRNEWHDWLNYPEPDILCKFPNPDEETGGDESIPFRQKLTHL</sequence>
<keyword evidence="2" id="KW-1185">Reference proteome</keyword>
<evidence type="ECO:0000313" key="1">
    <source>
        <dbReference type="EMBL" id="KAF2433895.1"/>
    </source>
</evidence>
<evidence type="ECO:0000313" key="2">
    <source>
        <dbReference type="Proteomes" id="UP000800235"/>
    </source>
</evidence>
<name>A0A9P4U1J3_9PEZI</name>
<dbReference type="EMBL" id="MU007018">
    <property type="protein sequence ID" value="KAF2433895.1"/>
    <property type="molecule type" value="Genomic_DNA"/>
</dbReference>